<protein>
    <submittedName>
        <fullName evidence="3">Uncharacterized protein</fullName>
    </submittedName>
</protein>
<proteinExistence type="predicted"/>
<keyword evidence="4" id="KW-1185">Reference proteome</keyword>
<evidence type="ECO:0000256" key="1">
    <source>
        <dbReference type="SAM" id="MobiDB-lite"/>
    </source>
</evidence>
<feature type="signal peptide" evidence="2">
    <location>
        <begin position="1"/>
        <end position="28"/>
    </location>
</feature>
<evidence type="ECO:0000313" key="4">
    <source>
        <dbReference type="Proteomes" id="UP001550210"/>
    </source>
</evidence>
<evidence type="ECO:0000313" key="3">
    <source>
        <dbReference type="EMBL" id="MET9850451.1"/>
    </source>
</evidence>
<feature type="chain" id="PRO_5046554200" evidence="2">
    <location>
        <begin position="29"/>
        <end position="204"/>
    </location>
</feature>
<accession>A0ABV2V9E3</accession>
<dbReference type="EMBL" id="JBEXPZ010000073">
    <property type="protein sequence ID" value="MET9850451.1"/>
    <property type="molecule type" value="Genomic_DNA"/>
</dbReference>
<organism evidence="3 4">
    <name type="scientific">Streptomyces ossamyceticus</name>
    <dbReference type="NCBI Taxonomy" id="249581"/>
    <lineage>
        <taxon>Bacteria</taxon>
        <taxon>Bacillati</taxon>
        <taxon>Actinomycetota</taxon>
        <taxon>Actinomycetes</taxon>
        <taxon>Kitasatosporales</taxon>
        <taxon>Streptomycetaceae</taxon>
        <taxon>Streptomyces</taxon>
    </lineage>
</organism>
<name>A0ABV2V9E3_9ACTN</name>
<dbReference type="Proteomes" id="UP001550210">
    <property type="component" value="Unassembled WGS sequence"/>
</dbReference>
<evidence type="ECO:0000256" key="2">
    <source>
        <dbReference type="SAM" id="SignalP"/>
    </source>
</evidence>
<dbReference type="RefSeq" id="WP_355403631.1">
    <property type="nucleotide sequence ID" value="NZ_JBEXPZ010000073.1"/>
</dbReference>
<reference evidence="3 4" key="1">
    <citation type="submission" date="2024-06" db="EMBL/GenBank/DDBJ databases">
        <title>The Natural Products Discovery Center: Release of the First 8490 Sequenced Strains for Exploring Actinobacteria Biosynthetic Diversity.</title>
        <authorList>
            <person name="Kalkreuter E."/>
            <person name="Kautsar S.A."/>
            <person name="Yang D."/>
            <person name="Bader C.D."/>
            <person name="Teijaro C.N."/>
            <person name="Fluegel L."/>
            <person name="Davis C.M."/>
            <person name="Simpson J.R."/>
            <person name="Lauterbach L."/>
            <person name="Steele A.D."/>
            <person name="Gui C."/>
            <person name="Meng S."/>
            <person name="Li G."/>
            <person name="Viehrig K."/>
            <person name="Ye F."/>
            <person name="Su P."/>
            <person name="Kiefer A.F."/>
            <person name="Nichols A."/>
            <person name="Cepeda A.J."/>
            <person name="Yan W."/>
            <person name="Fan B."/>
            <person name="Jiang Y."/>
            <person name="Adhikari A."/>
            <person name="Zheng C.-J."/>
            <person name="Schuster L."/>
            <person name="Cowan T.M."/>
            <person name="Smanski M.J."/>
            <person name="Chevrette M.G."/>
            <person name="De Carvalho L.P.S."/>
            <person name="Shen B."/>
        </authorList>
    </citation>
    <scope>NUCLEOTIDE SEQUENCE [LARGE SCALE GENOMIC DNA]</scope>
    <source>
        <strain evidence="3 4">NPDC006434</strain>
    </source>
</reference>
<keyword evidence="2" id="KW-0732">Signal</keyword>
<feature type="region of interest" description="Disordered" evidence="1">
    <location>
        <begin position="184"/>
        <end position="204"/>
    </location>
</feature>
<comment type="caution">
    <text evidence="3">The sequence shown here is derived from an EMBL/GenBank/DDBJ whole genome shotgun (WGS) entry which is preliminary data.</text>
</comment>
<sequence length="204" mass="20971">MSRPQLAHGSLTSLVAALTLLTTGCAENAVGTRADGDTCRAGGGWSAEKQARWLRPAVSFPDGTTAGDAAVVIGSPTGEPLCEPITVQVEFWEADATSAGTDLRPVRRVRLTTDGSRPRTIRFPAGLSPTERDGCTGVLTAAYPGVPLKQTELPTATARLTPASTTADTAFDSSRVAARHLLPPTTACGASGGPTPNPWGGDHP</sequence>
<gene>
    <name evidence="3" type="ORF">ABZZ21_39100</name>
</gene>
<dbReference type="PROSITE" id="PS51257">
    <property type="entry name" value="PROKAR_LIPOPROTEIN"/>
    <property type="match status" value="1"/>
</dbReference>